<evidence type="ECO:0000256" key="5">
    <source>
        <dbReference type="RuleBase" id="RU000356"/>
    </source>
</evidence>
<keyword evidence="1 5" id="KW-0349">Heme</keyword>
<comment type="caution">
    <text evidence="7">The sequence shown here is derived from an EMBL/GenBank/DDBJ whole genome shotgun (WGS) entry which is preliminary data.</text>
</comment>
<evidence type="ECO:0000313" key="7">
    <source>
        <dbReference type="EMBL" id="MCE4537374.1"/>
    </source>
</evidence>
<keyword evidence="2 5" id="KW-0561">Oxygen transport</keyword>
<keyword evidence="5" id="KW-0813">Transport</keyword>
<dbReference type="RefSeq" id="WP_233391253.1">
    <property type="nucleotide sequence ID" value="NZ_JAJTWT010000003.1"/>
</dbReference>
<dbReference type="InterPro" id="IPR009050">
    <property type="entry name" value="Globin-like_sf"/>
</dbReference>
<proteinExistence type="inferred from homology"/>
<evidence type="ECO:0000256" key="4">
    <source>
        <dbReference type="ARBA" id="ARBA00023004"/>
    </source>
</evidence>
<evidence type="ECO:0000256" key="1">
    <source>
        <dbReference type="ARBA" id="ARBA00022617"/>
    </source>
</evidence>
<dbReference type="EMBL" id="JAJTWT010000003">
    <property type="protein sequence ID" value="MCE4537374.1"/>
    <property type="molecule type" value="Genomic_DNA"/>
</dbReference>
<evidence type="ECO:0000313" key="8">
    <source>
        <dbReference type="Proteomes" id="UP001201463"/>
    </source>
</evidence>
<keyword evidence="4" id="KW-0408">Iron</keyword>
<dbReference type="SUPFAM" id="SSF46458">
    <property type="entry name" value="Globin-like"/>
    <property type="match status" value="1"/>
</dbReference>
<keyword evidence="3" id="KW-0479">Metal-binding</keyword>
<name>A0ABS8XFU0_9BURK</name>
<sequence>MTPQQIQLIRSSFEPLKPLAATVAEAFYAQLFNRDPALRALFRGDDMAAQGERLMQMLAAAIELLDRPASLELVLLKLGQRHAGYGVAEAHYASVGAALLDTLAAGLGHGFTPEVREAWTAMYGHVARTMQRGSASQPEPMAA</sequence>
<keyword evidence="8" id="KW-1185">Reference proteome</keyword>
<gene>
    <name evidence="7" type="ORF">LXT12_08940</name>
</gene>
<protein>
    <submittedName>
        <fullName evidence="7">Globin domain-containing protein</fullName>
    </submittedName>
</protein>
<evidence type="ECO:0000256" key="2">
    <source>
        <dbReference type="ARBA" id="ARBA00022621"/>
    </source>
</evidence>
<comment type="similarity">
    <text evidence="5">Belongs to the globin family.</text>
</comment>
<reference evidence="7 8" key="1">
    <citation type="submission" date="2021-12" db="EMBL/GenBank/DDBJ databases">
        <title>Genome seq of p7.</title>
        <authorList>
            <person name="Seo T."/>
        </authorList>
    </citation>
    <scope>NUCLEOTIDE SEQUENCE [LARGE SCALE GENOMIC DNA]</scope>
    <source>
        <strain evidence="7 8">P7</strain>
    </source>
</reference>
<feature type="domain" description="Globin" evidence="6">
    <location>
        <begin position="1"/>
        <end position="135"/>
    </location>
</feature>
<accession>A0ABS8XFU0</accession>
<dbReference type="InterPro" id="IPR000971">
    <property type="entry name" value="Globin"/>
</dbReference>
<dbReference type="PROSITE" id="PS01033">
    <property type="entry name" value="GLOBIN"/>
    <property type="match status" value="1"/>
</dbReference>
<dbReference type="InterPro" id="IPR012292">
    <property type="entry name" value="Globin/Proto"/>
</dbReference>
<evidence type="ECO:0000259" key="6">
    <source>
        <dbReference type="PROSITE" id="PS01033"/>
    </source>
</evidence>
<dbReference type="Proteomes" id="UP001201463">
    <property type="component" value="Unassembled WGS sequence"/>
</dbReference>
<organism evidence="7 8">
    <name type="scientific">Pelomonas caseinilytica</name>
    <dbReference type="NCBI Taxonomy" id="2906763"/>
    <lineage>
        <taxon>Bacteria</taxon>
        <taxon>Pseudomonadati</taxon>
        <taxon>Pseudomonadota</taxon>
        <taxon>Betaproteobacteria</taxon>
        <taxon>Burkholderiales</taxon>
        <taxon>Sphaerotilaceae</taxon>
        <taxon>Roseateles</taxon>
    </lineage>
</organism>
<dbReference type="Gene3D" id="1.10.490.10">
    <property type="entry name" value="Globins"/>
    <property type="match status" value="1"/>
</dbReference>
<dbReference type="PANTHER" id="PTHR43396:SF3">
    <property type="entry name" value="FLAVOHEMOPROTEIN"/>
    <property type="match status" value="1"/>
</dbReference>
<evidence type="ECO:0000256" key="3">
    <source>
        <dbReference type="ARBA" id="ARBA00022723"/>
    </source>
</evidence>
<dbReference type="Pfam" id="PF00042">
    <property type="entry name" value="Globin"/>
    <property type="match status" value="1"/>
</dbReference>
<dbReference type="PANTHER" id="PTHR43396">
    <property type="entry name" value="FLAVOHEMOPROTEIN"/>
    <property type="match status" value="1"/>
</dbReference>
<dbReference type="CDD" id="cd12131">
    <property type="entry name" value="HGbI-like"/>
    <property type="match status" value="1"/>
</dbReference>